<dbReference type="GO" id="GO:0004497">
    <property type="term" value="F:monooxygenase activity"/>
    <property type="evidence" value="ECO:0007669"/>
    <property type="project" value="InterPro"/>
</dbReference>
<dbReference type="PANTHER" id="PTHR24305">
    <property type="entry name" value="CYTOCHROME P450"/>
    <property type="match status" value="1"/>
</dbReference>
<keyword evidence="2" id="KW-0479">Metal-binding</keyword>
<reference evidence="4 5" key="1">
    <citation type="submission" date="2014-02" db="EMBL/GenBank/DDBJ databases">
        <title>The genome sequence of Colletotrichum simmondsii CBS122122.</title>
        <authorList>
            <person name="Baroncelli R."/>
            <person name="Thon M.R."/>
        </authorList>
    </citation>
    <scope>NUCLEOTIDE SEQUENCE [LARGE SCALE GENOMIC DNA]</scope>
    <source>
        <strain evidence="4 5">CBS122122</strain>
    </source>
</reference>
<evidence type="ECO:0000256" key="1">
    <source>
        <dbReference type="ARBA" id="ARBA00022617"/>
    </source>
</evidence>
<name>A0A135SUH1_9PEZI</name>
<organism evidence="4 5">
    <name type="scientific">Colletotrichum simmondsii</name>
    <dbReference type="NCBI Taxonomy" id="703756"/>
    <lineage>
        <taxon>Eukaryota</taxon>
        <taxon>Fungi</taxon>
        <taxon>Dikarya</taxon>
        <taxon>Ascomycota</taxon>
        <taxon>Pezizomycotina</taxon>
        <taxon>Sordariomycetes</taxon>
        <taxon>Hypocreomycetidae</taxon>
        <taxon>Glomerellales</taxon>
        <taxon>Glomerellaceae</taxon>
        <taxon>Colletotrichum</taxon>
        <taxon>Colletotrichum acutatum species complex</taxon>
    </lineage>
</organism>
<dbReference type="PANTHER" id="PTHR24305:SF234">
    <property type="entry name" value="CYTOCHROME P450"/>
    <property type="match status" value="1"/>
</dbReference>
<dbReference type="InterPro" id="IPR001128">
    <property type="entry name" value="Cyt_P450"/>
</dbReference>
<keyword evidence="5" id="KW-1185">Reference proteome</keyword>
<dbReference type="InterPro" id="IPR036396">
    <property type="entry name" value="Cyt_P450_sf"/>
</dbReference>
<dbReference type="Pfam" id="PF00067">
    <property type="entry name" value="p450"/>
    <property type="match status" value="2"/>
</dbReference>
<dbReference type="EMBL" id="JFBX01000393">
    <property type="protein sequence ID" value="KXH39570.1"/>
    <property type="molecule type" value="Genomic_DNA"/>
</dbReference>
<proteinExistence type="predicted"/>
<evidence type="ECO:0000256" key="3">
    <source>
        <dbReference type="ARBA" id="ARBA00023004"/>
    </source>
</evidence>
<sequence length="272" mass="29752">MPSPSFSRAGALKLEPVIRQKLTALDHKIQRLLKEGDIDIYPAMRALTTEVIMQFAFGRSGGMIEENEHNFTSWFSDSLSVASHGFHTMLYNSLARHIGNCLTIPIVTFMKPDVGKLLSLLKFASEFVDYWKEFGKAQAEGPVLFDKLTGISRSDMATEAVDMILAGADTTAMSATVAILEILTNPTIEAKLVQALDAFIPSRDALPPLLELEKIEYLTACFKEAIRFTAAVPGRLPRVVPNGGKAFIVEDKIIPPGMRGVLMPAPSTQIDG</sequence>
<evidence type="ECO:0000313" key="5">
    <source>
        <dbReference type="Proteomes" id="UP000070328"/>
    </source>
</evidence>
<comment type="caution">
    <text evidence="4">The sequence shown here is derived from an EMBL/GenBank/DDBJ whole genome shotgun (WGS) entry which is preliminary data.</text>
</comment>
<dbReference type="GO" id="GO:0005506">
    <property type="term" value="F:iron ion binding"/>
    <property type="evidence" value="ECO:0007669"/>
    <property type="project" value="InterPro"/>
</dbReference>
<dbReference type="Proteomes" id="UP000070328">
    <property type="component" value="Unassembled WGS sequence"/>
</dbReference>
<dbReference type="PRINTS" id="PR00463">
    <property type="entry name" value="EP450I"/>
</dbReference>
<dbReference type="OrthoDB" id="3945418at2759"/>
<evidence type="ECO:0008006" key="6">
    <source>
        <dbReference type="Google" id="ProtNLM"/>
    </source>
</evidence>
<accession>A0A135SUH1</accession>
<protein>
    <recommendedName>
        <fullName evidence="6">Cytochrome P450</fullName>
    </recommendedName>
</protein>
<dbReference type="SUPFAM" id="SSF48264">
    <property type="entry name" value="Cytochrome P450"/>
    <property type="match status" value="1"/>
</dbReference>
<dbReference type="InterPro" id="IPR002401">
    <property type="entry name" value="Cyt_P450_E_grp-I"/>
</dbReference>
<dbReference type="GO" id="GO:0016705">
    <property type="term" value="F:oxidoreductase activity, acting on paired donors, with incorporation or reduction of molecular oxygen"/>
    <property type="evidence" value="ECO:0007669"/>
    <property type="project" value="InterPro"/>
</dbReference>
<keyword evidence="1" id="KW-0349">Heme</keyword>
<dbReference type="InterPro" id="IPR050121">
    <property type="entry name" value="Cytochrome_P450_monoxygenase"/>
</dbReference>
<evidence type="ECO:0000256" key="2">
    <source>
        <dbReference type="ARBA" id="ARBA00022723"/>
    </source>
</evidence>
<dbReference type="Gene3D" id="1.10.630.10">
    <property type="entry name" value="Cytochrome P450"/>
    <property type="match status" value="1"/>
</dbReference>
<dbReference type="AlphaFoldDB" id="A0A135SUH1"/>
<gene>
    <name evidence="4" type="ORF">CSIM01_06625</name>
</gene>
<keyword evidence="3" id="KW-0408">Iron</keyword>
<evidence type="ECO:0000313" key="4">
    <source>
        <dbReference type="EMBL" id="KXH39570.1"/>
    </source>
</evidence>
<dbReference type="GO" id="GO:0020037">
    <property type="term" value="F:heme binding"/>
    <property type="evidence" value="ECO:0007669"/>
    <property type="project" value="InterPro"/>
</dbReference>